<proteinExistence type="predicted"/>
<feature type="domain" description="G-protein coupled receptors family 1 profile" evidence="13">
    <location>
        <begin position="38"/>
        <end position="287"/>
    </location>
</feature>
<dbReference type="InterPro" id="IPR017452">
    <property type="entry name" value="GPCR_Rhodpsn_7TM"/>
</dbReference>
<dbReference type="CDD" id="cd15912">
    <property type="entry name" value="7tmA_OR6C-like"/>
    <property type="match status" value="1"/>
</dbReference>
<dbReference type="GeneID" id="102383243"/>
<protein>
    <submittedName>
        <fullName evidence="15">Olfactory receptor 49-like</fullName>
    </submittedName>
</protein>
<keyword evidence="5" id="KW-0552">Olfaction</keyword>
<evidence type="ECO:0000256" key="12">
    <source>
        <dbReference type="SAM" id="Phobius"/>
    </source>
</evidence>
<evidence type="ECO:0000256" key="11">
    <source>
        <dbReference type="ARBA" id="ARBA00023224"/>
    </source>
</evidence>
<keyword evidence="14" id="KW-1185">Reference proteome</keyword>
<keyword evidence="9" id="KW-0675">Receptor</keyword>
<gene>
    <name evidence="15" type="primary">LOC102383243</name>
</gene>
<dbReference type="PROSITE" id="PS50262">
    <property type="entry name" value="G_PROTEIN_RECEP_F1_2"/>
    <property type="match status" value="1"/>
</dbReference>
<sequence length="315" mass="35842">MNHTTVAEFILLGLTSDHHLEILLFVVLLIVFLLILLGNFTVITITLIDRQLQTPMYFFLRSFSLLEVCFTSTFMPRTLYGLLMSRKAISLHGCLMQLLLFFYLGSSIYFHLALMSLDRYVAIYHPLHYATIMNSRRCVQLVLCCWVVGFFILIPPTVMIVLLPFCGPNLINHFYCDMAPLLQLSCTDTHLIELLVFFAAIIIVLGTLSVSVVSYGCIIATIMRIPSSSSQKKAFSTCSAHLIVVVIFYSASIIRYVRPSQRGGRDFDKNISFLYSVVTQLFNPYIYALRNKQVREALRGKVFSKWSKAIVKTKA</sequence>
<dbReference type="Proteomes" id="UP000189705">
    <property type="component" value="Unplaced"/>
</dbReference>
<dbReference type="Gene3D" id="1.20.1070.10">
    <property type="entry name" value="Rhodopsin 7-helix transmembrane proteins"/>
    <property type="match status" value="1"/>
</dbReference>
<keyword evidence="6 12" id="KW-1133">Transmembrane helix</keyword>
<dbReference type="FunFam" id="1.20.1070.10:FF:000010">
    <property type="entry name" value="Olfactory receptor"/>
    <property type="match status" value="1"/>
</dbReference>
<evidence type="ECO:0000256" key="2">
    <source>
        <dbReference type="ARBA" id="ARBA00022475"/>
    </source>
</evidence>
<evidence type="ECO:0000256" key="5">
    <source>
        <dbReference type="ARBA" id="ARBA00022725"/>
    </source>
</evidence>
<dbReference type="GO" id="GO:0004984">
    <property type="term" value="F:olfactory receptor activity"/>
    <property type="evidence" value="ECO:0007669"/>
    <property type="project" value="InterPro"/>
</dbReference>
<dbReference type="PANTHER" id="PTHR26454:SF18">
    <property type="entry name" value="OLFACTORY RECEPTOR 6C76"/>
    <property type="match status" value="1"/>
</dbReference>
<dbReference type="GO" id="GO:0005886">
    <property type="term" value="C:plasma membrane"/>
    <property type="evidence" value="ECO:0007669"/>
    <property type="project" value="UniProtKB-SubCell"/>
</dbReference>
<evidence type="ECO:0000256" key="8">
    <source>
        <dbReference type="ARBA" id="ARBA00023136"/>
    </source>
</evidence>
<evidence type="ECO:0000256" key="4">
    <source>
        <dbReference type="ARBA" id="ARBA00022692"/>
    </source>
</evidence>
<keyword evidence="11" id="KW-0807">Transducer</keyword>
<feature type="transmembrane region" description="Helical" evidence="12">
    <location>
        <begin position="22"/>
        <end position="45"/>
    </location>
</feature>
<evidence type="ECO:0000313" key="15">
    <source>
        <dbReference type="RefSeq" id="XP_014380843.1"/>
    </source>
</evidence>
<evidence type="ECO:0000256" key="7">
    <source>
        <dbReference type="ARBA" id="ARBA00023040"/>
    </source>
</evidence>
<dbReference type="OrthoDB" id="9709639at2759"/>
<dbReference type="Pfam" id="PF13853">
    <property type="entry name" value="7tm_4"/>
    <property type="match status" value="1"/>
</dbReference>
<feature type="transmembrane region" description="Helical" evidence="12">
    <location>
        <begin position="234"/>
        <end position="251"/>
    </location>
</feature>
<accession>A0A1U8DHV2</accession>
<dbReference type="SUPFAM" id="SSF81321">
    <property type="entry name" value="Family A G protein-coupled receptor-like"/>
    <property type="match status" value="1"/>
</dbReference>
<dbReference type="PRINTS" id="PR00237">
    <property type="entry name" value="GPCRRHODOPSN"/>
</dbReference>
<organism evidence="14 15">
    <name type="scientific">Alligator sinensis</name>
    <name type="common">Chinese alligator</name>
    <dbReference type="NCBI Taxonomy" id="38654"/>
    <lineage>
        <taxon>Eukaryota</taxon>
        <taxon>Metazoa</taxon>
        <taxon>Chordata</taxon>
        <taxon>Craniata</taxon>
        <taxon>Vertebrata</taxon>
        <taxon>Euteleostomi</taxon>
        <taxon>Archelosauria</taxon>
        <taxon>Archosauria</taxon>
        <taxon>Crocodylia</taxon>
        <taxon>Alligatoridae</taxon>
        <taxon>Alligatorinae</taxon>
        <taxon>Alligator</taxon>
    </lineage>
</organism>
<dbReference type="KEGG" id="asn:102383243"/>
<dbReference type="GO" id="GO:0004930">
    <property type="term" value="F:G protein-coupled receptor activity"/>
    <property type="evidence" value="ECO:0007669"/>
    <property type="project" value="UniProtKB-KW"/>
</dbReference>
<dbReference type="PRINTS" id="PR00245">
    <property type="entry name" value="OLFACTORYR"/>
</dbReference>
<name>A0A1U8DHV2_ALLSI</name>
<evidence type="ECO:0000256" key="3">
    <source>
        <dbReference type="ARBA" id="ARBA00022606"/>
    </source>
</evidence>
<comment type="subcellular location">
    <subcellularLocation>
        <location evidence="1">Cell membrane</location>
        <topology evidence="1">Multi-pass membrane protein</topology>
    </subcellularLocation>
</comment>
<keyword evidence="10" id="KW-0325">Glycoprotein</keyword>
<keyword evidence="8 12" id="KW-0472">Membrane</keyword>
<evidence type="ECO:0000256" key="1">
    <source>
        <dbReference type="ARBA" id="ARBA00004651"/>
    </source>
</evidence>
<reference evidence="15" key="1">
    <citation type="submission" date="2025-08" db="UniProtKB">
        <authorList>
            <consortium name="RefSeq"/>
        </authorList>
    </citation>
    <scope>IDENTIFICATION</scope>
</reference>
<dbReference type="InterPro" id="IPR000725">
    <property type="entry name" value="Olfact_rcpt"/>
</dbReference>
<dbReference type="InParanoid" id="A0A1U8DHV2"/>
<feature type="transmembrane region" description="Helical" evidence="12">
    <location>
        <begin position="138"/>
        <end position="165"/>
    </location>
</feature>
<keyword evidence="2" id="KW-1003">Cell membrane</keyword>
<evidence type="ECO:0000313" key="14">
    <source>
        <dbReference type="Proteomes" id="UP000189705"/>
    </source>
</evidence>
<feature type="transmembrane region" description="Helical" evidence="12">
    <location>
        <begin position="57"/>
        <end position="75"/>
    </location>
</feature>
<dbReference type="AlphaFoldDB" id="A0A1U8DHV2"/>
<evidence type="ECO:0000256" key="6">
    <source>
        <dbReference type="ARBA" id="ARBA00022989"/>
    </source>
</evidence>
<keyword evidence="7" id="KW-0297">G-protein coupled receptor</keyword>
<keyword evidence="4 12" id="KW-0812">Transmembrane</keyword>
<evidence type="ECO:0000256" key="10">
    <source>
        <dbReference type="ARBA" id="ARBA00023180"/>
    </source>
</evidence>
<evidence type="ECO:0000259" key="13">
    <source>
        <dbReference type="PROSITE" id="PS50262"/>
    </source>
</evidence>
<feature type="transmembrane region" description="Helical" evidence="12">
    <location>
        <begin position="271"/>
        <end position="289"/>
    </location>
</feature>
<dbReference type="InterPro" id="IPR000276">
    <property type="entry name" value="GPCR_Rhodpsn"/>
</dbReference>
<feature type="transmembrane region" description="Helical" evidence="12">
    <location>
        <begin position="95"/>
        <end position="117"/>
    </location>
</feature>
<feature type="transmembrane region" description="Helical" evidence="12">
    <location>
        <begin position="194"/>
        <end position="222"/>
    </location>
</feature>
<dbReference type="PANTHER" id="PTHR26454">
    <property type="entry name" value="OLFACTORY RECEPTOR"/>
    <property type="match status" value="1"/>
</dbReference>
<dbReference type="RefSeq" id="XP_014380843.1">
    <property type="nucleotide sequence ID" value="XM_014525357.1"/>
</dbReference>
<keyword evidence="3" id="KW-0716">Sensory transduction</keyword>
<evidence type="ECO:0000256" key="9">
    <source>
        <dbReference type="ARBA" id="ARBA00023170"/>
    </source>
</evidence>
<dbReference type="InterPro" id="IPR047132">
    <property type="entry name" value="Olfact_rcpt_6C-like"/>
</dbReference>